<proteinExistence type="inferred from homology"/>
<evidence type="ECO:0000256" key="13">
    <source>
        <dbReference type="PIRSR" id="PIRSR006621-2"/>
    </source>
</evidence>
<keyword evidence="4 11" id="KW-0288">FMN</keyword>
<evidence type="ECO:0000256" key="10">
    <source>
        <dbReference type="ARBA" id="ARBA00048802"/>
    </source>
</evidence>
<evidence type="ECO:0000256" key="9">
    <source>
        <dbReference type="ARBA" id="ARBA00048205"/>
    </source>
</evidence>
<reference evidence="16" key="1">
    <citation type="submission" date="2017-09" db="EMBL/GenBank/DDBJ databases">
        <title>Depth-based differentiation of microbial function through sediment-hosted aquifers and enrichment of novel symbionts in the deep terrestrial subsurface.</title>
        <authorList>
            <person name="Probst A.J."/>
            <person name="Ladd B."/>
            <person name="Jarett J.K."/>
            <person name="Geller-Mcgrath D.E."/>
            <person name="Sieber C.M.K."/>
            <person name="Emerson J.B."/>
            <person name="Anantharaman K."/>
            <person name="Thomas B.C."/>
            <person name="Malmstrom R."/>
            <person name="Stieglmeier M."/>
            <person name="Klingl A."/>
            <person name="Woyke T."/>
            <person name="Ryan C.M."/>
            <person name="Banfield J.F."/>
        </authorList>
    </citation>
    <scope>NUCLEOTIDE SEQUENCE [LARGE SCALE GENOMIC DNA]</scope>
</reference>
<evidence type="ECO:0000256" key="3">
    <source>
        <dbReference type="ARBA" id="ARBA00022630"/>
    </source>
</evidence>
<comment type="catalytic activity">
    <reaction evidence="9">
        <text>a 5,6-dihydrouridine in tRNA + NADP(+) = a uridine in tRNA + NADPH + H(+)</text>
        <dbReference type="Rhea" id="RHEA:23624"/>
        <dbReference type="Rhea" id="RHEA-COMP:13339"/>
        <dbReference type="Rhea" id="RHEA-COMP:13887"/>
        <dbReference type="ChEBI" id="CHEBI:15378"/>
        <dbReference type="ChEBI" id="CHEBI:57783"/>
        <dbReference type="ChEBI" id="CHEBI:58349"/>
        <dbReference type="ChEBI" id="CHEBI:65315"/>
        <dbReference type="ChEBI" id="CHEBI:74443"/>
    </reaction>
</comment>
<evidence type="ECO:0000313" key="15">
    <source>
        <dbReference type="EMBL" id="PIR97154.1"/>
    </source>
</evidence>
<evidence type="ECO:0000256" key="5">
    <source>
        <dbReference type="ARBA" id="ARBA00022694"/>
    </source>
</evidence>
<dbReference type="AlphaFoldDB" id="A0A2H0VDF5"/>
<evidence type="ECO:0000256" key="11">
    <source>
        <dbReference type="PIRNR" id="PIRNR006621"/>
    </source>
</evidence>
<comment type="caution">
    <text evidence="15">The sequence shown here is derived from an EMBL/GenBank/DDBJ whole genome shotgun (WGS) entry which is preliminary data.</text>
</comment>
<feature type="domain" description="DUS-like FMN-binding" evidence="14">
    <location>
        <begin position="16"/>
        <end position="327"/>
    </location>
</feature>
<evidence type="ECO:0000259" key="14">
    <source>
        <dbReference type="Pfam" id="PF01207"/>
    </source>
</evidence>
<comment type="similarity">
    <text evidence="11">Belongs to the dus family.</text>
</comment>
<dbReference type="EC" id="1.3.1.-" evidence="11"/>
<dbReference type="PANTHER" id="PTHR11082">
    <property type="entry name" value="TRNA-DIHYDROURIDINE SYNTHASE"/>
    <property type="match status" value="1"/>
</dbReference>
<keyword evidence="7" id="KW-0694">RNA-binding</keyword>
<dbReference type="EMBL" id="PFAJ01000042">
    <property type="protein sequence ID" value="PIR97154.1"/>
    <property type="molecule type" value="Genomic_DNA"/>
</dbReference>
<feature type="active site" description="Proton donor" evidence="12">
    <location>
        <position position="104"/>
    </location>
</feature>
<evidence type="ECO:0000256" key="4">
    <source>
        <dbReference type="ARBA" id="ARBA00022643"/>
    </source>
</evidence>
<comment type="cofactor">
    <cofactor evidence="11 13">
        <name>FMN</name>
        <dbReference type="ChEBI" id="CHEBI:58210"/>
    </cofactor>
</comment>
<evidence type="ECO:0000256" key="8">
    <source>
        <dbReference type="ARBA" id="ARBA00023002"/>
    </source>
</evidence>
<gene>
    <name evidence="15" type="ORF">COT91_02980</name>
</gene>
<evidence type="ECO:0000256" key="2">
    <source>
        <dbReference type="ARBA" id="ARBA00022555"/>
    </source>
</evidence>
<feature type="binding site" evidence="13">
    <location>
        <position position="172"/>
    </location>
    <ligand>
        <name>FMN</name>
        <dbReference type="ChEBI" id="CHEBI:58210"/>
    </ligand>
</feature>
<organism evidence="15 16">
    <name type="scientific">Candidatus Doudnabacteria bacterium CG10_big_fil_rev_8_21_14_0_10_41_10</name>
    <dbReference type="NCBI Taxonomy" id="1974551"/>
    <lineage>
        <taxon>Bacteria</taxon>
        <taxon>Candidatus Doudnaibacteriota</taxon>
    </lineage>
</organism>
<dbReference type="CDD" id="cd02801">
    <property type="entry name" value="DUS_like_FMN"/>
    <property type="match status" value="1"/>
</dbReference>
<sequence length="337" mass="38082">MNLGFWGKLKKPIMALAPMADVTDVAFREMFSMYGKPDVMFTEFVSTDGLCSSGRKNLMRELQYTPKQRPIVAQIWGNKPENFYKTALLLKKLKFDGIDINMGCPQRKEIAQGTCVALIKKPDLAKKIIKEIMRGAGKLPVSVKTRIGFDKIETVKWVGHLLETKPAAIILHARTKKEMSKAPAHWEEIAKAVELRDELKSKTLILGNGDVWDLADARAKAQETGADGVMLGRSAFGNPWLFKKRIKEITIEEKLKVLLEHVKLYEKFFGSAIATPRQKILAPLHGQERTHKNFAAMRKYFKAYASGFEGARELRADLMRSEDGNQTRKVIGSFLKK</sequence>
<dbReference type="InterPro" id="IPR013785">
    <property type="entry name" value="Aldolase_TIM"/>
</dbReference>
<dbReference type="GO" id="GO:0050660">
    <property type="term" value="F:flavin adenine dinucleotide binding"/>
    <property type="evidence" value="ECO:0007669"/>
    <property type="project" value="InterPro"/>
</dbReference>
<feature type="binding site" evidence="13">
    <location>
        <position position="144"/>
    </location>
    <ligand>
        <name>FMN</name>
        <dbReference type="ChEBI" id="CHEBI:58210"/>
    </ligand>
</feature>
<protein>
    <recommendedName>
        <fullName evidence="11">tRNA-dihydrouridine synthase</fullName>
        <ecNumber evidence="11">1.3.1.-</ecNumber>
    </recommendedName>
</protein>
<dbReference type="InterPro" id="IPR024036">
    <property type="entry name" value="tRNA-dHydroUridine_Synthase_C"/>
</dbReference>
<name>A0A2H0VDF5_9BACT</name>
<feature type="binding site" evidence="13">
    <location>
        <position position="74"/>
    </location>
    <ligand>
        <name>FMN</name>
        <dbReference type="ChEBI" id="CHEBI:58210"/>
    </ligand>
</feature>
<dbReference type="SUPFAM" id="SSF51395">
    <property type="entry name" value="FMN-linked oxidoreductases"/>
    <property type="match status" value="1"/>
</dbReference>
<comment type="function">
    <text evidence="1 11">Catalyzes the synthesis of 5,6-dihydrouridine (D), a modified base found in the D-loop of most tRNAs, via the reduction of the C5-C6 double bond in target uridines.</text>
</comment>
<evidence type="ECO:0000256" key="1">
    <source>
        <dbReference type="ARBA" id="ARBA00002790"/>
    </source>
</evidence>
<comment type="catalytic activity">
    <reaction evidence="10">
        <text>a 5,6-dihydrouridine in tRNA + NAD(+) = a uridine in tRNA + NADH + H(+)</text>
        <dbReference type="Rhea" id="RHEA:54452"/>
        <dbReference type="Rhea" id="RHEA-COMP:13339"/>
        <dbReference type="Rhea" id="RHEA-COMP:13887"/>
        <dbReference type="ChEBI" id="CHEBI:15378"/>
        <dbReference type="ChEBI" id="CHEBI:57540"/>
        <dbReference type="ChEBI" id="CHEBI:57945"/>
        <dbReference type="ChEBI" id="CHEBI:65315"/>
        <dbReference type="ChEBI" id="CHEBI:74443"/>
    </reaction>
</comment>
<dbReference type="InterPro" id="IPR035587">
    <property type="entry name" value="DUS-like_FMN-bd"/>
</dbReference>
<dbReference type="Gene3D" id="3.20.20.70">
    <property type="entry name" value="Aldolase class I"/>
    <property type="match status" value="1"/>
</dbReference>
<feature type="binding site" evidence="13">
    <location>
        <begin position="18"/>
        <end position="20"/>
    </location>
    <ligand>
        <name>FMN</name>
        <dbReference type="ChEBI" id="CHEBI:58210"/>
    </ligand>
</feature>
<dbReference type="GO" id="GO:0000049">
    <property type="term" value="F:tRNA binding"/>
    <property type="evidence" value="ECO:0007669"/>
    <property type="project" value="UniProtKB-KW"/>
</dbReference>
<keyword evidence="5 11" id="KW-0819">tRNA processing</keyword>
<keyword evidence="13" id="KW-0547">Nucleotide-binding</keyword>
<evidence type="ECO:0000313" key="16">
    <source>
        <dbReference type="Proteomes" id="UP000230557"/>
    </source>
</evidence>
<accession>A0A2H0VDF5</accession>
<keyword evidence="6" id="KW-0521">NADP</keyword>
<evidence type="ECO:0000256" key="6">
    <source>
        <dbReference type="ARBA" id="ARBA00022857"/>
    </source>
</evidence>
<evidence type="ECO:0000256" key="7">
    <source>
        <dbReference type="ARBA" id="ARBA00022884"/>
    </source>
</evidence>
<evidence type="ECO:0000256" key="12">
    <source>
        <dbReference type="PIRSR" id="PIRSR006621-1"/>
    </source>
</evidence>
<dbReference type="Proteomes" id="UP000230557">
    <property type="component" value="Unassembled WGS sequence"/>
</dbReference>
<keyword evidence="8 11" id="KW-0560">Oxidoreductase</keyword>
<feature type="binding site" evidence="13">
    <location>
        <begin position="232"/>
        <end position="233"/>
    </location>
    <ligand>
        <name>FMN</name>
        <dbReference type="ChEBI" id="CHEBI:58210"/>
    </ligand>
</feature>
<dbReference type="Gene3D" id="1.10.1200.80">
    <property type="entry name" value="Putative flavin oxidoreducatase, domain 2"/>
    <property type="match status" value="1"/>
</dbReference>
<dbReference type="GO" id="GO:0017150">
    <property type="term" value="F:tRNA dihydrouridine synthase activity"/>
    <property type="evidence" value="ECO:0007669"/>
    <property type="project" value="InterPro"/>
</dbReference>
<dbReference type="PANTHER" id="PTHR11082:SF25">
    <property type="entry name" value="DUS-LIKE FMN-BINDING DOMAIN-CONTAINING PROTEIN"/>
    <property type="match status" value="1"/>
</dbReference>
<dbReference type="InterPro" id="IPR001269">
    <property type="entry name" value="DUS_fam"/>
</dbReference>
<dbReference type="PIRSF" id="PIRSF006621">
    <property type="entry name" value="Dus"/>
    <property type="match status" value="1"/>
</dbReference>
<keyword evidence="3 11" id="KW-0285">Flavoprotein</keyword>
<keyword evidence="2" id="KW-0820">tRNA-binding</keyword>
<dbReference type="Pfam" id="PF01207">
    <property type="entry name" value="Dus"/>
    <property type="match status" value="1"/>
</dbReference>